<dbReference type="SUPFAM" id="SSF52058">
    <property type="entry name" value="L domain-like"/>
    <property type="match status" value="1"/>
</dbReference>
<dbReference type="EMBL" id="JARJLG010000342">
    <property type="protein sequence ID" value="KAJ7715789.1"/>
    <property type="molecule type" value="Genomic_DNA"/>
</dbReference>
<gene>
    <name evidence="1" type="ORF">DFH07DRAFT_1014606</name>
</gene>
<proteinExistence type="predicted"/>
<keyword evidence="2" id="KW-1185">Reference proteome</keyword>
<dbReference type="InterPro" id="IPR032675">
    <property type="entry name" value="LRR_dom_sf"/>
</dbReference>
<organism evidence="1 2">
    <name type="scientific">Mycena maculata</name>
    <dbReference type="NCBI Taxonomy" id="230809"/>
    <lineage>
        <taxon>Eukaryota</taxon>
        <taxon>Fungi</taxon>
        <taxon>Dikarya</taxon>
        <taxon>Basidiomycota</taxon>
        <taxon>Agaricomycotina</taxon>
        <taxon>Agaricomycetes</taxon>
        <taxon>Agaricomycetidae</taxon>
        <taxon>Agaricales</taxon>
        <taxon>Marasmiineae</taxon>
        <taxon>Mycenaceae</taxon>
        <taxon>Mycena</taxon>
    </lineage>
</organism>
<evidence type="ECO:0000313" key="2">
    <source>
        <dbReference type="Proteomes" id="UP001215280"/>
    </source>
</evidence>
<evidence type="ECO:0008006" key="3">
    <source>
        <dbReference type="Google" id="ProtNLM"/>
    </source>
</evidence>
<protein>
    <recommendedName>
        <fullName evidence="3">F-box domain-containing protein</fullName>
    </recommendedName>
</protein>
<accession>A0AAD7HA85</accession>
<dbReference type="AlphaFoldDB" id="A0AAD7HA85"/>
<comment type="caution">
    <text evidence="1">The sequence shown here is derived from an EMBL/GenBank/DDBJ whole genome shotgun (WGS) entry which is preliminary data.</text>
</comment>
<dbReference type="Proteomes" id="UP001215280">
    <property type="component" value="Unassembled WGS sequence"/>
</dbReference>
<dbReference type="Gene3D" id="1.20.1280.50">
    <property type="match status" value="1"/>
</dbReference>
<name>A0AAD7HA85_9AGAR</name>
<sequence length="493" mass="55930">MDLYHLAAPPIHLSSTNNVPSILLVLALYATDAPPTPSDAEALELRRAIHKGHAHLEPLASQMKLLQSAPDALHQEWNRLRDTIDQYRAILSPLRGFAPEIMHEIFSWTLGLPTADNITIPPRNTQSPWNVSRVCSRWWAISISDPALWSTISIDSRTLALFALDAHLQRSNPRFLTITFQFYDVTLFRLLAEHSRRLQSVRFDALTTPFIQVLDGISGCLPELRRLELTYPRMGSPCRAFEAAPKLSEVIALDCNRNAGYPLSLPCKQLRRLRIGLLYAPHPFLAPNLLELTLCNIREMPDHPIHFPRLRMLHVIDGTFLPSLVLPALEELFIDKNPLLALAMIRQSGCSLQKLGLVHCSAEHCASILEDTPTIDDLWLEMSSGPFSRMTVRMAPDPDTLVLAPALRTIHIFRTEYHALHDVLPILVELLQSRHRSVDYPTPSLCVLDFTNGKKTSTICRMEANLGRQGIDVEWLTRKHSRDKYEEYKSRYP</sequence>
<dbReference type="Gene3D" id="3.80.10.10">
    <property type="entry name" value="Ribonuclease Inhibitor"/>
    <property type="match status" value="1"/>
</dbReference>
<evidence type="ECO:0000313" key="1">
    <source>
        <dbReference type="EMBL" id="KAJ7715789.1"/>
    </source>
</evidence>
<reference evidence="1" key="1">
    <citation type="submission" date="2023-03" db="EMBL/GenBank/DDBJ databases">
        <title>Massive genome expansion in bonnet fungi (Mycena s.s.) driven by repeated elements and novel gene families across ecological guilds.</title>
        <authorList>
            <consortium name="Lawrence Berkeley National Laboratory"/>
            <person name="Harder C.B."/>
            <person name="Miyauchi S."/>
            <person name="Viragh M."/>
            <person name="Kuo A."/>
            <person name="Thoen E."/>
            <person name="Andreopoulos B."/>
            <person name="Lu D."/>
            <person name="Skrede I."/>
            <person name="Drula E."/>
            <person name="Henrissat B."/>
            <person name="Morin E."/>
            <person name="Kohler A."/>
            <person name="Barry K."/>
            <person name="LaButti K."/>
            <person name="Morin E."/>
            <person name="Salamov A."/>
            <person name="Lipzen A."/>
            <person name="Mereny Z."/>
            <person name="Hegedus B."/>
            <person name="Baldrian P."/>
            <person name="Stursova M."/>
            <person name="Weitz H."/>
            <person name="Taylor A."/>
            <person name="Grigoriev I.V."/>
            <person name="Nagy L.G."/>
            <person name="Martin F."/>
            <person name="Kauserud H."/>
        </authorList>
    </citation>
    <scope>NUCLEOTIDE SEQUENCE</scope>
    <source>
        <strain evidence="1">CBHHK188m</strain>
    </source>
</reference>